<name>A0AAN7HBM1_9PEZI</name>
<dbReference type="Proteomes" id="UP001303647">
    <property type="component" value="Unassembled WGS sequence"/>
</dbReference>
<feature type="chain" id="PRO_5043048922" evidence="1">
    <location>
        <begin position="31"/>
        <end position="314"/>
    </location>
</feature>
<organism evidence="2 3">
    <name type="scientific">Corynascus novoguineensis</name>
    <dbReference type="NCBI Taxonomy" id="1126955"/>
    <lineage>
        <taxon>Eukaryota</taxon>
        <taxon>Fungi</taxon>
        <taxon>Dikarya</taxon>
        <taxon>Ascomycota</taxon>
        <taxon>Pezizomycotina</taxon>
        <taxon>Sordariomycetes</taxon>
        <taxon>Sordariomycetidae</taxon>
        <taxon>Sordariales</taxon>
        <taxon>Chaetomiaceae</taxon>
        <taxon>Corynascus</taxon>
    </lineage>
</organism>
<comment type="caution">
    <text evidence="2">The sequence shown here is derived from an EMBL/GenBank/DDBJ whole genome shotgun (WGS) entry which is preliminary data.</text>
</comment>
<dbReference type="AlphaFoldDB" id="A0AAN7HBM1"/>
<protein>
    <submittedName>
        <fullName evidence="2">Uncharacterized protein</fullName>
    </submittedName>
</protein>
<feature type="signal peptide" evidence="1">
    <location>
        <begin position="1"/>
        <end position="30"/>
    </location>
</feature>
<accession>A0AAN7HBM1</accession>
<proteinExistence type="predicted"/>
<evidence type="ECO:0000256" key="1">
    <source>
        <dbReference type="SAM" id="SignalP"/>
    </source>
</evidence>
<reference evidence="2" key="2">
    <citation type="submission" date="2023-05" db="EMBL/GenBank/DDBJ databases">
        <authorList>
            <consortium name="Lawrence Berkeley National Laboratory"/>
            <person name="Steindorff A."/>
            <person name="Hensen N."/>
            <person name="Bonometti L."/>
            <person name="Westerberg I."/>
            <person name="Brannstrom I.O."/>
            <person name="Guillou S."/>
            <person name="Cros-Aarteil S."/>
            <person name="Calhoun S."/>
            <person name="Haridas S."/>
            <person name="Kuo A."/>
            <person name="Mondo S."/>
            <person name="Pangilinan J."/>
            <person name="Riley R."/>
            <person name="Labutti K."/>
            <person name="Andreopoulos B."/>
            <person name="Lipzen A."/>
            <person name="Chen C."/>
            <person name="Yanf M."/>
            <person name="Daum C."/>
            <person name="Ng V."/>
            <person name="Clum A."/>
            <person name="Ohm R."/>
            <person name="Martin F."/>
            <person name="Silar P."/>
            <person name="Natvig D."/>
            <person name="Lalanne C."/>
            <person name="Gautier V."/>
            <person name="Ament-Velasquez S.L."/>
            <person name="Kruys A."/>
            <person name="Hutchinson M.I."/>
            <person name="Powell A.J."/>
            <person name="Barry K."/>
            <person name="Miller A.N."/>
            <person name="Grigoriev I.V."/>
            <person name="Debuchy R."/>
            <person name="Gladieux P."/>
            <person name="Thoren M.H."/>
            <person name="Johannesson H."/>
        </authorList>
    </citation>
    <scope>NUCLEOTIDE SEQUENCE</scope>
    <source>
        <strain evidence="2">CBS 359.72</strain>
    </source>
</reference>
<evidence type="ECO:0000313" key="3">
    <source>
        <dbReference type="Proteomes" id="UP001303647"/>
    </source>
</evidence>
<dbReference type="EMBL" id="MU857777">
    <property type="protein sequence ID" value="KAK4243841.1"/>
    <property type="molecule type" value="Genomic_DNA"/>
</dbReference>
<gene>
    <name evidence="2" type="ORF">C7999DRAFT_44420</name>
</gene>
<evidence type="ECO:0000313" key="2">
    <source>
        <dbReference type="EMBL" id="KAK4243841.1"/>
    </source>
</evidence>
<sequence length="314" mass="34899">MFRSNLTFLALAWALLQAHLISIKIPQAHAWPTPTKWLPHFKSHRPPREHYARRNFKTISSIYNLTVYPNQLPIFQAGGAAVPEGLFSREVVGRVDPVGNFTDFDESIEYFFALSPLPQANPVKAAITGYQITEFSSQCRDVAASVVYLYSSVVNPGCADHGKPLPPLKQVAFWRFDKHGAVLKYDAWIPNLNSWVESTTRTNAADPQSRAVTIEQICGATQMLCRGPNAQWGSVEECVTTLSLKNFGSYDEAWGDNIVCRSIHVVLTQVRPDVHCSHVGPTGGGKCVNEAYPANYFSDEKLYGQPTGETFMCD</sequence>
<keyword evidence="3" id="KW-1185">Reference proteome</keyword>
<keyword evidence="1" id="KW-0732">Signal</keyword>
<reference evidence="2" key="1">
    <citation type="journal article" date="2023" name="Mol. Phylogenet. Evol.">
        <title>Genome-scale phylogeny and comparative genomics of the fungal order Sordariales.</title>
        <authorList>
            <person name="Hensen N."/>
            <person name="Bonometti L."/>
            <person name="Westerberg I."/>
            <person name="Brannstrom I.O."/>
            <person name="Guillou S."/>
            <person name="Cros-Aarteil S."/>
            <person name="Calhoun S."/>
            <person name="Haridas S."/>
            <person name="Kuo A."/>
            <person name="Mondo S."/>
            <person name="Pangilinan J."/>
            <person name="Riley R."/>
            <person name="LaButti K."/>
            <person name="Andreopoulos B."/>
            <person name="Lipzen A."/>
            <person name="Chen C."/>
            <person name="Yan M."/>
            <person name="Daum C."/>
            <person name="Ng V."/>
            <person name="Clum A."/>
            <person name="Steindorff A."/>
            <person name="Ohm R.A."/>
            <person name="Martin F."/>
            <person name="Silar P."/>
            <person name="Natvig D.O."/>
            <person name="Lalanne C."/>
            <person name="Gautier V."/>
            <person name="Ament-Velasquez S.L."/>
            <person name="Kruys A."/>
            <person name="Hutchinson M.I."/>
            <person name="Powell A.J."/>
            <person name="Barry K."/>
            <person name="Miller A.N."/>
            <person name="Grigoriev I.V."/>
            <person name="Debuchy R."/>
            <person name="Gladieux P."/>
            <person name="Hiltunen Thoren M."/>
            <person name="Johannesson H."/>
        </authorList>
    </citation>
    <scope>NUCLEOTIDE SEQUENCE</scope>
    <source>
        <strain evidence="2">CBS 359.72</strain>
    </source>
</reference>